<feature type="chain" id="PRO_5012154051" description="Long-chain fatty acid transport protein" evidence="1">
    <location>
        <begin position="20"/>
        <end position="415"/>
    </location>
</feature>
<feature type="signal peptide" evidence="1">
    <location>
        <begin position="1"/>
        <end position="19"/>
    </location>
</feature>
<accession>A0A285X3N4</accession>
<evidence type="ECO:0000313" key="3">
    <source>
        <dbReference type="Proteomes" id="UP000219193"/>
    </source>
</evidence>
<protein>
    <recommendedName>
        <fullName evidence="4">Long-chain fatty acid transport protein</fullName>
    </recommendedName>
</protein>
<dbReference type="Proteomes" id="UP000219193">
    <property type="component" value="Unassembled WGS sequence"/>
</dbReference>
<name>A0A285X3N4_9FLAO</name>
<keyword evidence="1" id="KW-0732">Signal</keyword>
<proteinExistence type="predicted"/>
<dbReference type="Gene3D" id="2.40.160.60">
    <property type="entry name" value="Outer membrane protein transport protein (OMPP1/FadL/TodX)"/>
    <property type="match status" value="1"/>
</dbReference>
<organism evidence="2 3">
    <name type="scientific">Salinimicrobium sediminis</name>
    <dbReference type="NCBI Taxonomy" id="1343891"/>
    <lineage>
        <taxon>Bacteria</taxon>
        <taxon>Pseudomonadati</taxon>
        <taxon>Bacteroidota</taxon>
        <taxon>Flavobacteriia</taxon>
        <taxon>Flavobacteriales</taxon>
        <taxon>Flavobacteriaceae</taxon>
        <taxon>Salinimicrobium</taxon>
    </lineage>
</organism>
<dbReference type="OrthoDB" id="1491239at2"/>
<evidence type="ECO:0000313" key="2">
    <source>
        <dbReference type="EMBL" id="SOC79971.1"/>
    </source>
</evidence>
<evidence type="ECO:0008006" key="4">
    <source>
        <dbReference type="Google" id="ProtNLM"/>
    </source>
</evidence>
<dbReference type="EMBL" id="OCMF01000001">
    <property type="protein sequence ID" value="SOC79971.1"/>
    <property type="molecule type" value="Genomic_DNA"/>
</dbReference>
<evidence type="ECO:0000256" key="1">
    <source>
        <dbReference type="SAM" id="SignalP"/>
    </source>
</evidence>
<gene>
    <name evidence="2" type="ORF">SAMN06296241_1513</name>
</gene>
<dbReference type="RefSeq" id="WP_097055665.1">
    <property type="nucleotide sequence ID" value="NZ_OCMF01000001.1"/>
</dbReference>
<dbReference type="AlphaFoldDB" id="A0A285X3N4"/>
<reference evidence="3" key="1">
    <citation type="submission" date="2017-09" db="EMBL/GenBank/DDBJ databases">
        <authorList>
            <person name="Varghese N."/>
            <person name="Submissions S."/>
        </authorList>
    </citation>
    <scope>NUCLEOTIDE SEQUENCE [LARGE SCALE GENOMIC DNA]</scope>
    <source>
        <strain evidence="3">CGMCC 1.12641</strain>
    </source>
</reference>
<sequence>MTKRFLIIVFILFSVITTAQERTSSPYSFYGLGLNTFRGTVENKSMGGLSVFSDSIHVNLQNPAAYGNLRLTTYTLGASNVSVNMKSDTESATANTTSLDYLAIGIPAGKFGFGFGLIPYTSVGYNILDINEEEGRAGRFSGKGGLNKVFLSAGYSVNTNIRIGVDLNYNFGNIQNKNILIREGLQYGSRELNRSDLGGFSYKVGLDYERMLSENLQFKFGAYYSPEINLDAENKRELATILFGPQGQEVAVDVRNLDVADSELTVPANLTVGAGIGKPRSWFVGGEYSTTEAGVFSNRSFDLEGAAYDKAARYSVGGYFIPNYNSLTSYFSRIVYRGGLRMEETGLSLNGESINEFGIAFGLGLPAGQLLSNINLGIEYGQRGTKDSGLIQENFFNAMISISLNDRWFIKRRFE</sequence>
<keyword evidence="3" id="KW-1185">Reference proteome</keyword>